<evidence type="ECO:0000259" key="6">
    <source>
        <dbReference type="Pfam" id="PF02826"/>
    </source>
</evidence>
<reference evidence="7 8" key="1">
    <citation type="journal article" date="2007" name="Nat. Biotechnol.">
        <title>Genome sequence and identification of candidate vaccine antigens from the animal pathogen Dichelobacter nodosus.</title>
        <authorList>
            <person name="Myers G.S."/>
            <person name="Parker D."/>
            <person name="Al-Hasani K."/>
            <person name="Kennan R.M."/>
            <person name="Seemann T."/>
            <person name="Ren Q."/>
            <person name="Badger J.H."/>
            <person name="Selengut J.D."/>
            <person name="Deboy R.T."/>
            <person name="Tettelin H."/>
            <person name="Boyce J.D."/>
            <person name="McCarl V.P."/>
            <person name="Han X."/>
            <person name="Nelson W.C."/>
            <person name="Madupu R."/>
            <person name="Mohamoud Y."/>
            <person name="Holley T."/>
            <person name="Fedorova N."/>
            <person name="Khouri H."/>
            <person name="Bottomley S.P."/>
            <person name="Whittington R.J."/>
            <person name="Adler B."/>
            <person name="Songer J.G."/>
            <person name="Rood J.I."/>
            <person name="Paulsen I.T."/>
        </authorList>
    </citation>
    <scope>NUCLEOTIDE SEQUENCE [LARGE SCALE GENOMIC DNA]</scope>
    <source>
        <strain evidence="7 8">VCS1703A</strain>
    </source>
</reference>
<dbReference type="RefSeq" id="WP_012031169.1">
    <property type="nucleotide sequence ID" value="NC_009446.1"/>
</dbReference>
<protein>
    <submittedName>
        <fullName evidence="7">D-isomer specific 2-hydroxyacid dehydrogenase family protein</fullName>
    </submittedName>
</protein>
<dbReference type="GO" id="GO:0051287">
    <property type="term" value="F:NAD binding"/>
    <property type="evidence" value="ECO:0007669"/>
    <property type="project" value="InterPro"/>
</dbReference>
<dbReference type="Pfam" id="PF02826">
    <property type="entry name" value="2-Hacid_dh_C"/>
    <property type="match status" value="1"/>
</dbReference>
<keyword evidence="8" id="KW-1185">Reference proteome</keyword>
<dbReference type="OrthoDB" id="9805416at2"/>
<evidence type="ECO:0000256" key="4">
    <source>
        <dbReference type="RuleBase" id="RU003719"/>
    </source>
</evidence>
<feature type="domain" description="D-isomer specific 2-hydroxyacid dehydrogenase catalytic" evidence="5">
    <location>
        <begin position="23"/>
        <end position="309"/>
    </location>
</feature>
<dbReference type="EMBL" id="CP000513">
    <property type="protein sequence ID" value="ABQ13948.1"/>
    <property type="molecule type" value="Genomic_DNA"/>
</dbReference>
<sequence>MKAVFLDRATFAADVSLPAPAGVSDWRVFERSEPAEVIARSCEADIIITNKIVFDAELLAQLPQLKLIQITATGTDNVDKIAAEKQGIKVFNVSGYSTDSVAEHTLMMILATMRALSAHHRSVASGAWIKDGRFSLSTPALWDLKGKTLGLVGIGSIAHRVTELAQAFGMNVLWAERLGRAPRDDRYTDFETVMAASDVIALHCPLTAETKHLINHQTIAMMKRAPILINVARGAVMEAEAVAQALQKGQLSGLGCDVFLPEPPEADNPLLQFANHPRVILTPHNAWASFESQQQLWAILSTQVSNFIVSSAK</sequence>
<dbReference type="Proteomes" id="UP000000248">
    <property type="component" value="Chromosome"/>
</dbReference>
<evidence type="ECO:0000256" key="2">
    <source>
        <dbReference type="ARBA" id="ARBA00023002"/>
    </source>
</evidence>
<evidence type="ECO:0000256" key="1">
    <source>
        <dbReference type="ARBA" id="ARBA00005854"/>
    </source>
</evidence>
<proteinExistence type="inferred from homology"/>
<evidence type="ECO:0000259" key="5">
    <source>
        <dbReference type="Pfam" id="PF00389"/>
    </source>
</evidence>
<dbReference type="PANTHER" id="PTHR43761">
    <property type="entry name" value="D-ISOMER SPECIFIC 2-HYDROXYACID DEHYDROGENASE FAMILY PROTEIN (AFU_ORTHOLOGUE AFUA_1G13630)"/>
    <property type="match status" value="1"/>
</dbReference>
<dbReference type="KEGG" id="dno:DNO_0848"/>
<dbReference type="InterPro" id="IPR036291">
    <property type="entry name" value="NAD(P)-bd_dom_sf"/>
</dbReference>
<accession>A5EYD1</accession>
<dbReference type="SUPFAM" id="SSF51735">
    <property type="entry name" value="NAD(P)-binding Rossmann-fold domains"/>
    <property type="match status" value="1"/>
</dbReference>
<gene>
    <name evidence="7" type="ordered locus">DNO_0848</name>
</gene>
<dbReference type="Gene3D" id="3.40.50.720">
    <property type="entry name" value="NAD(P)-binding Rossmann-like Domain"/>
    <property type="match status" value="2"/>
</dbReference>
<evidence type="ECO:0000313" key="8">
    <source>
        <dbReference type="Proteomes" id="UP000000248"/>
    </source>
</evidence>
<dbReference type="GO" id="GO:0016616">
    <property type="term" value="F:oxidoreductase activity, acting on the CH-OH group of donors, NAD or NADP as acceptor"/>
    <property type="evidence" value="ECO:0007669"/>
    <property type="project" value="InterPro"/>
</dbReference>
<dbReference type="PANTHER" id="PTHR43761:SF1">
    <property type="entry name" value="D-ISOMER SPECIFIC 2-HYDROXYACID DEHYDROGENASE CATALYTIC DOMAIN-CONTAINING PROTEIN-RELATED"/>
    <property type="match status" value="1"/>
</dbReference>
<dbReference type="HOGENOM" id="CLU_019796_1_3_6"/>
<dbReference type="CDD" id="cd12162">
    <property type="entry name" value="2-Hacid_dh_4"/>
    <property type="match status" value="1"/>
</dbReference>
<keyword evidence="3" id="KW-0520">NAD</keyword>
<dbReference type="InterPro" id="IPR006139">
    <property type="entry name" value="D-isomer_2_OHA_DH_cat_dom"/>
</dbReference>
<dbReference type="Pfam" id="PF00389">
    <property type="entry name" value="2-Hacid_dh"/>
    <property type="match status" value="1"/>
</dbReference>
<evidence type="ECO:0000256" key="3">
    <source>
        <dbReference type="ARBA" id="ARBA00023027"/>
    </source>
</evidence>
<feature type="domain" description="D-isomer specific 2-hydroxyacid dehydrogenase NAD-binding" evidence="6">
    <location>
        <begin position="106"/>
        <end position="286"/>
    </location>
</feature>
<organism evidence="7 8">
    <name type="scientific">Dichelobacter nodosus (strain VCS1703A)</name>
    <dbReference type="NCBI Taxonomy" id="246195"/>
    <lineage>
        <taxon>Bacteria</taxon>
        <taxon>Pseudomonadati</taxon>
        <taxon>Pseudomonadota</taxon>
        <taxon>Gammaproteobacteria</taxon>
        <taxon>Cardiobacteriales</taxon>
        <taxon>Cardiobacteriaceae</taxon>
        <taxon>Dichelobacter</taxon>
    </lineage>
</organism>
<keyword evidence="2 4" id="KW-0560">Oxidoreductase</keyword>
<dbReference type="eggNOG" id="COG1052">
    <property type="taxonomic scope" value="Bacteria"/>
</dbReference>
<name>A5EYD1_DICNV</name>
<dbReference type="AlphaFoldDB" id="A5EYD1"/>
<dbReference type="STRING" id="246195.DNO_0848"/>
<dbReference type="SUPFAM" id="SSF52283">
    <property type="entry name" value="Formate/glycerate dehydrogenase catalytic domain-like"/>
    <property type="match status" value="1"/>
</dbReference>
<dbReference type="InterPro" id="IPR006140">
    <property type="entry name" value="D-isomer_DH_NAD-bd"/>
</dbReference>
<evidence type="ECO:0000313" key="7">
    <source>
        <dbReference type="EMBL" id="ABQ13948.1"/>
    </source>
</evidence>
<dbReference type="InterPro" id="IPR050418">
    <property type="entry name" value="D-iso_2-hydroxyacid_DH_PdxB"/>
</dbReference>
<comment type="similarity">
    <text evidence="1 4">Belongs to the D-isomer specific 2-hydroxyacid dehydrogenase family.</text>
</comment>